<dbReference type="EMBL" id="JAEACU010000003">
    <property type="protein sequence ID" value="KAH7537546.1"/>
    <property type="molecule type" value="Genomic_DNA"/>
</dbReference>
<organism evidence="1 2">
    <name type="scientific">Ziziphus jujuba var. spinosa</name>
    <dbReference type="NCBI Taxonomy" id="714518"/>
    <lineage>
        <taxon>Eukaryota</taxon>
        <taxon>Viridiplantae</taxon>
        <taxon>Streptophyta</taxon>
        <taxon>Embryophyta</taxon>
        <taxon>Tracheophyta</taxon>
        <taxon>Spermatophyta</taxon>
        <taxon>Magnoliopsida</taxon>
        <taxon>eudicotyledons</taxon>
        <taxon>Gunneridae</taxon>
        <taxon>Pentapetalae</taxon>
        <taxon>rosids</taxon>
        <taxon>fabids</taxon>
        <taxon>Rosales</taxon>
        <taxon>Rhamnaceae</taxon>
        <taxon>Paliureae</taxon>
        <taxon>Ziziphus</taxon>
    </lineage>
</organism>
<evidence type="ECO:0000313" key="1">
    <source>
        <dbReference type="EMBL" id="KAH7537546.1"/>
    </source>
</evidence>
<protein>
    <submittedName>
        <fullName evidence="1">Uncharacterized protein</fullName>
    </submittedName>
</protein>
<comment type="caution">
    <text evidence="1">The sequence shown here is derived from an EMBL/GenBank/DDBJ whole genome shotgun (WGS) entry which is preliminary data.</text>
</comment>
<accession>A0A978VPS1</accession>
<evidence type="ECO:0000313" key="2">
    <source>
        <dbReference type="Proteomes" id="UP000813462"/>
    </source>
</evidence>
<gene>
    <name evidence="1" type="ORF">FEM48_Zijuj03G0104500</name>
</gene>
<proteinExistence type="predicted"/>
<reference evidence="1" key="1">
    <citation type="journal article" date="2021" name="Front. Plant Sci.">
        <title>Chromosome-Scale Genome Assembly for Chinese Sour Jujube and Insights Into Its Genome Evolution and Domestication Signature.</title>
        <authorList>
            <person name="Shen L.-Y."/>
            <person name="Luo H."/>
            <person name="Wang X.-L."/>
            <person name="Wang X.-M."/>
            <person name="Qiu X.-J."/>
            <person name="Liu H."/>
            <person name="Zhou S.-S."/>
            <person name="Jia K.-H."/>
            <person name="Nie S."/>
            <person name="Bao Y.-T."/>
            <person name="Zhang R.-G."/>
            <person name="Yun Q.-Z."/>
            <person name="Chai Y.-H."/>
            <person name="Lu J.-Y."/>
            <person name="Li Y."/>
            <person name="Zhao S.-W."/>
            <person name="Mao J.-F."/>
            <person name="Jia S.-G."/>
            <person name="Mao Y.-M."/>
        </authorList>
    </citation>
    <scope>NUCLEOTIDE SEQUENCE</scope>
    <source>
        <strain evidence="1">AT0</strain>
        <tissue evidence="1">Leaf</tissue>
    </source>
</reference>
<dbReference type="Proteomes" id="UP000813462">
    <property type="component" value="Unassembled WGS sequence"/>
</dbReference>
<dbReference type="AlphaFoldDB" id="A0A978VPS1"/>
<sequence>MQNRSTTTSTHKRENKADYNNTKDVLLASFQHMFDKFIDQLKVIADILVKGHEDRSEISNELKDMGLSVEDHLDVFGVIVQKPHCLTMFRSTHGLVREMFVRRLLSQLREGSSSLND</sequence>
<name>A0A978VPS1_ZIZJJ</name>